<sequence length="165" mass="18562">MQIRIRHRFEGATREQVEALYLVDDDFNREAFERIQYERSVVELRRDGDHLKRVLRVRARGAVPAPLQALVPAGGFHFDEHTEYDFARHRGTWKTVPGVLHERVRASGTFEIVDVEGGAEIRFDGETKASLPLIGRAAERFALSTAEASHAALAAAARERLAKTS</sequence>
<dbReference type="Gene3D" id="3.30.530.20">
    <property type="match status" value="1"/>
</dbReference>
<dbReference type="SUPFAM" id="SSF55961">
    <property type="entry name" value="Bet v1-like"/>
    <property type="match status" value="1"/>
</dbReference>
<accession>A0A0F6YN17</accession>
<dbReference type="Proteomes" id="UP000034883">
    <property type="component" value="Chromosome"/>
</dbReference>
<evidence type="ECO:0000313" key="2">
    <source>
        <dbReference type="Proteomes" id="UP000034883"/>
    </source>
</evidence>
<gene>
    <name evidence="1" type="ORF">DB32_007044</name>
</gene>
<organism evidence="1 2">
    <name type="scientific">Sandaracinus amylolyticus</name>
    <dbReference type="NCBI Taxonomy" id="927083"/>
    <lineage>
        <taxon>Bacteria</taxon>
        <taxon>Pseudomonadati</taxon>
        <taxon>Myxococcota</taxon>
        <taxon>Polyangia</taxon>
        <taxon>Polyangiales</taxon>
        <taxon>Sandaracinaceae</taxon>
        <taxon>Sandaracinus</taxon>
    </lineage>
</organism>
<proteinExistence type="predicted"/>
<dbReference type="AlphaFoldDB" id="A0A0F6YN17"/>
<keyword evidence="2" id="KW-1185">Reference proteome</keyword>
<dbReference type="OrthoDB" id="5509830at2"/>
<evidence type="ECO:0000313" key="1">
    <source>
        <dbReference type="EMBL" id="AKF09895.1"/>
    </source>
</evidence>
<dbReference type="KEGG" id="samy:DB32_007044"/>
<dbReference type="RefSeq" id="WP_053236902.1">
    <property type="nucleotide sequence ID" value="NZ_CP011125.1"/>
</dbReference>
<dbReference type="Pfam" id="PF10698">
    <property type="entry name" value="DUF2505"/>
    <property type="match status" value="1"/>
</dbReference>
<dbReference type="InterPro" id="IPR019639">
    <property type="entry name" value="DUF2505"/>
</dbReference>
<dbReference type="EMBL" id="CP011125">
    <property type="protein sequence ID" value="AKF09895.1"/>
    <property type="molecule type" value="Genomic_DNA"/>
</dbReference>
<reference evidence="1 2" key="1">
    <citation type="submission" date="2015-03" db="EMBL/GenBank/DDBJ databases">
        <title>Genome assembly of Sandaracinus amylolyticus DSM 53668.</title>
        <authorList>
            <person name="Sharma G."/>
            <person name="Subramanian S."/>
        </authorList>
    </citation>
    <scope>NUCLEOTIDE SEQUENCE [LARGE SCALE GENOMIC DNA]</scope>
    <source>
        <strain evidence="1 2">DSM 53668</strain>
    </source>
</reference>
<name>A0A0F6YN17_9BACT</name>
<protein>
    <recommendedName>
        <fullName evidence="3">DUF2505 domain-containing protein</fullName>
    </recommendedName>
</protein>
<dbReference type="InterPro" id="IPR023393">
    <property type="entry name" value="START-like_dom_sf"/>
</dbReference>
<evidence type="ECO:0008006" key="3">
    <source>
        <dbReference type="Google" id="ProtNLM"/>
    </source>
</evidence>
<dbReference type="STRING" id="927083.DB32_007044"/>